<dbReference type="OrthoDB" id="145547at2"/>
<proteinExistence type="predicted"/>
<organism evidence="2 3">
    <name type="scientific">Thermosporothrix hazakensis</name>
    <dbReference type="NCBI Taxonomy" id="644383"/>
    <lineage>
        <taxon>Bacteria</taxon>
        <taxon>Bacillati</taxon>
        <taxon>Chloroflexota</taxon>
        <taxon>Ktedonobacteria</taxon>
        <taxon>Ktedonobacterales</taxon>
        <taxon>Thermosporotrichaceae</taxon>
        <taxon>Thermosporothrix</taxon>
    </lineage>
</organism>
<comment type="caution">
    <text evidence="2">The sequence shown here is derived from an EMBL/GenBank/DDBJ whole genome shotgun (WGS) entry which is preliminary data.</text>
</comment>
<sequence length="327" mass="37460">MQDAQNWRELLGRIIKDPQEKRRIANALGVSTVTLGRWVSGESNPRRQNVRHLLHAIPEYRKQFLDVMQKTTGRFFTDVVDEEHGEAEIPSNVYEHILNVHCNMPKALHFNTLCDVILRHAVEQLDPHRLGIEITIMQCMRPPEGQKEVRSLREIMARGTPPWDRGLGRRTAFLGSESLAGYVVHTGRSLAIPNRNTSHFFPATWVEGEESAIAYPIMQSARVAGCLLCSSSQPDFFQAGFRQGIVQRYAELLSIAFAEDEFYELDAIELGRMPLPQIQQDYLVDFRARVTKAMVKYKVNVTEAEQIVWRELEAELLEMQCAQRESL</sequence>
<accession>A0A326U9X0</accession>
<dbReference type="Proteomes" id="UP000248806">
    <property type="component" value="Unassembled WGS sequence"/>
</dbReference>
<dbReference type="InterPro" id="IPR003018">
    <property type="entry name" value="GAF"/>
</dbReference>
<dbReference type="Pfam" id="PF01590">
    <property type="entry name" value="GAF"/>
    <property type="match status" value="1"/>
</dbReference>
<evidence type="ECO:0000313" key="3">
    <source>
        <dbReference type="Proteomes" id="UP000248806"/>
    </source>
</evidence>
<dbReference type="RefSeq" id="WP_111320569.1">
    <property type="nucleotide sequence ID" value="NZ_BIFX01000001.1"/>
</dbReference>
<evidence type="ECO:0000313" key="2">
    <source>
        <dbReference type="EMBL" id="PZW33026.1"/>
    </source>
</evidence>
<gene>
    <name evidence="2" type="ORF">EI42_01576</name>
</gene>
<feature type="domain" description="GAF" evidence="1">
    <location>
        <begin position="111"/>
        <end position="256"/>
    </location>
</feature>
<name>A0A326U9X0_THEHA</name>
<dbReference type="AlphaFoldDB" id="A0A326U9X0"/>
<dbReference type="EMBL" id="QKUF01000003">
    <property type="protein sequence ID" value="PZW33026.1"/>
    <property type="molecule type" value="Genomic_DNA"/>
</dbReference>
<dbReference type="InterPro" id="IPR029016">
    <property type="entry name" value="GAF-like_dom_sf"/>
</dbReference>
<dbReference type="SUPFAM" id="SSF55781">
    <property type="entry name" value="GAF domain-like"/>
    <property type="match status" value="1"/>
</dbReference>
<dbReference type="Gene3D" id="3.30.450.40">
    <property type="match status" value="1"/>
</dbReference>
<reference evidence="2 3" key="1">
    <citation type="submission" date="2018-06" db="EMBL/GenBank/DDBJ databases">
        <title>Genomic Encyclopedia of Archaeal and Bacterial Type Strains, Phase II (KMG-II): from individual species to whole genera.</title>
        <authorList>
            <person name="Goeker M."/>
        </authorList>
    </citation>
    <scope>NUCLEOTIDE SEQUENCE [LARGE SCALE GENOMIC DNA]</scope>
    <source>
        <strain evidence="2 3">ATCC BAA-1881</strain>
    </source>
</reference>
<evidence type="ECO:0000259" key="1">
    <source>
        <dbReference type="Pfam" id="PF01590"/>
    </source>
</evidence>
<keyword evidence="3" id="KW-1185">Reference proteome</keyword>
<protein>
    <recommendedName>
        <fullName evidence="1">GAF domain-containing protein</fullName>
    </recommendedName>
</protein>